<evidence type="ECO:0000313" key="1">
    <source>
        <dbReference type="EMBL" id="MBU3830753.1"/>
    </source>
</evidence>
<protein>
    <submittedName>
        <fullName evidence="1">Uncharacterized protein</fullName>
    </submittedName>
</protein>
<gene>
    <name evidence="1" type="ORF">H9897_01160</name>
</gene>
<reference evidence="1" key="1">
    <citation type="journal article" date="2021" name="PeerJ">
        <title>Extensive microbial diversity within the chicken gut microbiome revealed by metagenomics and culture.</title>
        <authorList>
            <person name="Gilroy R."/>
            <person name="Ravi A."/>
            <person name="Getino M."/>
            <person name="Pursley I."/>
            <person name="Horton D.L."/>
            <person name="Alikhan N.F."/>
            <person name="Baker D."/>
            <person name="Gharbi K."/>
            <person name="Hall N."/>
            <person name="Watson M."/>
            <person name="Adriaenssens E.M."/>
            <person name="Foster-Nyarko E."/>
            <person name="Jarju S."/>
            <person name="Secka A."/>
            <person name="Antonio M."/>
            <person name="Oren A."/>
            <person name="Chaudhuri R.R."/>
            <person name="La Ragione R."/>
            <person name="Hildebrand F."/>
            <person name="Pallen M.J."/>
        </authorList>
    </citation>
    <scope>NUCLEOTIDE SEQUENCE</scope>
    <source>
        <strain evidence="1">A5-1222</strain>
    </source>
</reference>
<dbReference type="Proteomes" id="UP000824247">
    <property type="component" value="Unassembled WGS sequence"/>
</dbReference>
<comment type="caution">
    <text evidence="1">The sequence shown here is derived from an EMBL/GenBank/DDBJ whole genome shotgun (WGS) entry which is preliminary data.</text>
</comment>
<sequence length="200" mass="23931">MDKHETLKALYELKNAFLAVLSHQFNLIKIEPNYIENINMFDCTKFLHDNNFPIYSGYIIEKLEHNKSNELIICEEIKQEKYCLESLNKIIDKMFFSIKSSNDFIEMLYLELKQKLSNSIVHKEFKNDFQASIDSINEKDKIIVIINNEKLHSKIYIYNYITNQYMQIVDIQMLEIANKYYCYMNISFTKLANFLIEKEV</sequence>
<evidence type="ECO:0000313" key="2">
    <source>
        <dbReference type="Proteomes" id="UP000824247"/>
    </source>
</evidence>
<organism evidence="1 2">
    <name type="scientific">Candidatus Ureaplasma intestinipullorum</name>
    <dbReference type="NCBI Taxonomy" id="2838770"/>
    <lineage>
        <taxon>Bacteria</taxon>
        <taxon>Bacillati</taxon>
        <taxon>Mycoplasmatota</taxon>
        <taxon>Mycoplasmoidales</taxon>
        <taxon>Mycoplasmoidaceae</taxon>
        <taxon>Ureaplasma</taxon>
    </lineage>
</organism>
<dbReference type="AlphaFoldDB" id="A0A9E2KW48"/>
<name>A0A9E2KW48_9BACT</name>
<proteinExistence type="predicted"/>
<reference evidence="1" key="2">
    <citation type="submission" date="2021-04" db="EMBL/GenBank/DDBJ databases">
        <authorList>
            <person name="Gilroy R."/>
        </authorList>
    </citation>
    <scope>NUCLEOTIDE SEQUENCE</scope>
    <source>
        <strain evidence="1">A5-1222</strain>
    </source>
</reference>
<accession>A0A9E2KW48</accession>
<dbReference type="EMBL" id="JAHLFM010000017">
    <property type="protein sequence ID" value="MBU3830753.1"/>
    <property type="molecule type" value="Genomic_DNA"/>
</dbReference>